<name>A0A164MZ09_9NOCA</name>
<dbReference type="EMBL" id="LWGR01000007">
    <property type="protein sequence ID" value="KZM73806.1"/>
    <property type="molecule type" value="Genomic_DNA"/>
</dbReference>
<comment type="caution">
    <text evidence="1">The sequence shown here is derived from an EMBL/GenBank/DDBJ whole genome shotgun (WGS) entry which is preliminary data.</text>
</comment>
<organism evidence="1 2">
    <name type="scientific">Nocardia terpenica</name>
    <dbReference type="NCBI Taxonomy" id="455432"/>
    <lineage>
        <taxon>Bacteria</taxon>
        <taxon>Bacillati</taxon>
        <taxon>Actinomycetota</taxon>
        <taxon>Actinomycetes</taxon>
        <taxon>Mycobacteriales</taxon>
        <taxon>Nocardiaceae</taxon>
        <taxon>Nocardia</taxon>
    </lineage>
</organism>
<gene>
    <name evidence="1" type="ORF">AWN90_35240</name>
</gene>
<sequence length="61" mass="6612">MVIALLVPVAAALAFLALATPAVLIYRRILPTLTGVVDPTDRDTQRIVMELRTIASAREHS</sequence>
<dbReference type="AlphaFoldDB" id="A0A164MZ09"/>
<keyword evidence="2" id="KW-1185">Reference proteome</keyword>
<proteinExistence type="predicted"/>
<reference evidence="1 2" key="1">
    <citation type="submission" date="2016-04" db="EMBL/GenBank/DDBJ databases">
        <authorList>
            <person name="Evans L.H."/>
            <person name="Alamgir A."/>
            <person name="Owens N."/>
            <person name="Weber N.D."/>
            <person name="Virtaneva K."/>
            <person name="Barbian K."/>
            <person name="Babar A."/>
            <person name="Rosenke K."/>
        </authorList>
    </citation>
    <scope>NUCLEOTIDE SEQUENCE [LARGE SCALE GENOMIC DNA]</scope>
    <source>
        <strain evidence="1 2">IFM 0406</strain>
    </source>
</reference>
<evidence type="ECO:0000313" key="2">
    <source>
        <dbReference type="Proteomes" id="UP000076512"/>
    </source>
</evidence>
<protein>
    <submittedName>
        <fullName evidence="1">Uncharacterized protein</fullName>
    </submittedName>
</protein>
<dbReference type="RefSeq" id="WP_067591881.1">
    <property type="nucleotide sequence ID" value="NZ_JABMCZ010000001.1"/>
</dbReference>
<evidence type="ECO:0000313" key="1">
    <source>
        <dbReference type="EMBL" id="KZM73806.1"/>
    </source>
</evidence>
<accession>A0A164MZ09</accession>
<dbReference type="Proteomes" id="UP000076512">
    <property type="component" value="Unassembled WGS sequence"/>
</dbReference>